<organism evidence="1 2">
    <name type="scientific">Carex littledalei</name>
    <dbReference type="NCBI Taxonomy" id="544730"/>
    <lineage>
        <taxon>Eukaryota</taxon>
        <taxon>Viridiplantae</taxon>
        <taxon>Streptophyta</taxon>
        <taxon>Embryophyta</taxon>
        <taxon>Tracheophyta</taxon>
        <taxon>Spermatophyta</taxon>
        <taxon>Magnoliopsida</taxon>
        <taxon>Liliopsida</taxon>
        <taxon>Poales</taxon>
        <taxon>Cyperaceae</taxon>
        <taxon>Cyperoideae</taxon>
        <taxon>Cariceae</taxon>
        <taxon>Carex</taxon>
        <taxon>Carex subgen. Euthyceras</taxon>
    </lineage>
</organism>
<name>A0A833VKX2_9POAL</name>
<dbReference type="GO" id="GO:0008352">
    <property type="term" value="C:katanin complex"/>
    <property type="evidence" value="ECO:0007669"/>
    <property type="project" value="TreeGrafter"/>
</dbReference>
<gene>
    <name evidence="1" type="ORF">FCM35_KLT10195</name>
</gene>
<evidence type="ECO:0000313" key="1">
    <source>
        <dbReference type="EMBL" id="KAF3341351.1"/>
    </source>
</evidence>
<dbReference type="OrthoDB" id="538223at2759"/>
<keyword evidence="2" id="KW-1185">Reference proteome</keyword>
<dbReference type="Gene3D" id="3.40.350.10">
    <property type="entry name" value="Creatinase/prolidase N-terminal domain"/>
    <property type="match status" value="1"/>
</dbReference>
<accession>A0A833VKX2</accession>
<dbReference type="AlphaFoldDB" id="A0A833VKX2"/>
<evidence type="ECO:0000313" key="2">
    <source>
        <dbReference type="Proteomes" id="UP000623129"/>
    </source>
</evidence>
<sequence>MWILSPGENKRELASDEEFSILAVIKQFSGSGYEGSDVMVRDELEWQRHLQLEKLYNSTQSERVSLREGLSWEPIRCHDMVDVGWSKLCDLHVHDGKLLGCSYNQTCVGIWVVDLSKVETYAARNAEQKSNISNDPPLQTESNLKSNFTRLSISKEGTGMRRQGHKGDTPKFFATGKSRSQGLTLAEKELSRDWTLMRSGTPSVPTSTEWLNYIFPSGARIGIDPHPLHLKLTQDQHFLDLQTTLARESFKVKVK</sequence>
<dbReference type="GO" id="GO:0007019">
    <property type="term" value="P:microtubule depolymerization"/>
    <property type="evidence" value="ECO:0007669"/>
    <property type="project" value="TreeGrafter"/>
</dbReference>
<proteinExistence type="predicted"/>
<dbReference type="PANTHER" id="PTHR19845:SF14">
    <property type="entry name" value="KATANIN P80 WD40 REPEAT-CONTAINING SUBUNIT B1 HOMOLOG"/>
    <property type="match status" value="1"/>
</dbReference>
<dbReference type="InterPro" id="IPR029149">
    <property type="entry name" value="Creatin/AminoP/Spt16_N"/>
</dbReference>
<dbReference type="Proteomes" id="UP000623129">
    <property type="component" value="Unassembled WGS sequence"/>
</dbReference>
<dbReference type="EMBL" id="SWLB01000002">
    <property type="protein sequence ID" value="KAF3341351.1"/>
    <property type="molecule type" value="Genomic_DNA"/>
</dbReference>
<dbReference type="PANTHER" id="PTHR19845">
    <property type="entry name" value="KATANIN P80 SUBUNIT"/>
    <property type="match status" value="1"/>
</dbReference>
<comment type="caution">
    <text evidence="1">The sequence shown here is derived from an EMBL/GenBank/DDBJ whole genome shotgun (WGS) entry which is preliminary data.</text>
</comment>
<protein>
    <submittedName>
        <fullName evidence="1">Katanin p80 WD40 repeat-containing subunit B1 isoform X1</fullName>
    </submittedName>
</protein>
<reference evidence="1" key="1">
    <citation type="submission" date="2020-01" db="EMBL/GenBank/DDBJ databases">
        <title>Genome sequence of Kobresia littledalei, the first chromosome-level genome in the family Cyperaceae.</title>
        <authorList>
            <person name="Qu G."/>
        </authorList>
    </citation>
    <scope>NUCLEOTIDE SEQUENCE</scope>
    <source>
        <strain evidence="1">C.B.Clarke</strain>
        <tissue evidence="1">Leaf</tissue>
    </source>
</reference>